<dbReference type="RefSeq" id="WP_077807912.1">
    <property type="nucleotide sequence ID" value="NZ_BJXS01000001.1"/>
</dbReference>
<dbReference type="SUPFAM" id="SSF56770">
    <property type="entry name" value="HydA/Nqo6-like"/>
    <property type="match status" value="1"/>
</dbReference>
<name>A0A1U9KSZ5_9PROT</name>
<dbReference type="KEGG" id="nch:A0U93_14065"/>
<evidence type="ECO:0000256" key="3">
    <source>
        <dbReference type="ARBA" id="ARBA00022475"/>
    </source>
</evidence>
<dbReference type="EMBL" id="CP014691">
    <property type="protein sequence ID" value="AQS88862.1"/>
    <property type="molecule type" value="Genomic_DNA"/>
</dbReference>
<evidence type="ECO:0000313" key="10">
    <source>
        <dbReference type="Proteomes" id="UP000188604"/>
    </source>
</evidence>
<dbReference type="InterPro" id="IPR052375">
    <property type="entry name" value="Complex_I_20kDa-like"/>
</dbReference>
<dbReference type="GO" id="GO:0046872">
    <property type="term" value="F:metal ion binding"/>
    <property type="evidence" value="ECO:0007669"/>
    <property type="project" value="UniProtKB-KW"/>
</dbReference>
<proteinExistence type="inferred from homology"/>
<dbReference type="PANTHER" id="PTHR42989:SF1">
    <property type="entry name" value="FORMATE HYDROGENLYASE SUBUNIT 7-RELATED"/>
    <property type="match status" value="1"/>
</dbReference>
<keyword evidence="6" id="KW-0408">Iron</keyword>
<evidence type="ECO:0000256" key="8">
    <source>
        <dbReference type="ARBA" id="ARBA00023136"/>
    </source>
</evidence>
<comment type="similarity">
    <text evidence="2">Belongs to the complex I 20 kDa subunit family.</text>
</comment>
<evidence type="ECO:0000313" key="9">
    <source>
        <dbReference type="EMBL" id="AQS88862.1"/>
    </source>
</evidence>
<dbReference type="PANTHER" id="PTHR42989">
    <property type="entry name" value="HYDROGENASE-4 COMPONENT I"/>
    <property type="match status" value="1"/>
</dbReference>
<evidence type="ECO:0000256" key="4">
    <source>
        <dbReference type="ARBA" id="ARBA00022485"/>
    </source>
</evidence>
<evidence type="ECO:0000256" key="6">
    <source>
        <dbReference type="ARBA" id="ARBA00023004"/>
    </source>
</evidence>
<keyword evidence="3" id="KW-1003">Cell membrane</keyword>
<accession>A0A1U9KSZ5</accession>
<reference evidence="9 10" key="1">
    <citation type="submission" date="2016-03" db="EMBL/GenBank/DDBJ databases">
        <title>Acetic acid bacteria sequencing.</title>
        <authorList>
            <person name="Brandt J."/>
            <person name="Jakob F."/>
            <person name="Vogel R.F."/>
        </authorList>
    </citation>
    <scope>NUCLEOTIDE SEQUENCE [LARGE SCALE GENOMIC DNA]</scope>
    <source>
        <strain evidence="9 10">NBRC 101099</strain>
    </source>
</reference>
<comment type="cofactor">
    <cofactor evidence="1">
        <name>[4Fe-4S] cluster</name>
        <dbReference type="ChEBI" id="CHEBI:49883"/>
    </cofactor>
</comment>
<organism evidence="9 10">
    <name type="scientific">Neoasaia chiangmaiensis</name>
    <dbReference type="NCBI Taxonomy" id="320497"/>
    <lineage>
        <taxon>Bacteria</taxon>
        <taxon>Pseudomonadati</taxon>
        <taxon>Pseudomonadota</taxon>
        <taxon>Alphaproteobacteria</taxon>
        <taxon>Acetobacterales</taxon>
        <taxon>Acetobacteraceae</taxon>
        <taxon>Neoasaia</taxon>
    </lineage>
</organism>
<keyword evidence="10" id="KW-1185">Reference proteome</keyword>
<dbReference type="Pfam" id="PF01058">
    <property type="entry name" value="Oxidored_q6"/>
    <property type="match status" value="1"/>
</dbReference>
<evidence type="ECO:0000256" key="1">
    <source>
        <dbReference type="ARBA" id="ARBA00001966"/>
    </source>
</evidence>
<dbReference type="AlphaFoldDB" id="A0A1U9KSZ5"/>
<keyword evidence="4" id="KW-0004">4Fe-4S</keyword>
<dbReference type="InterPro" id="IPR006137">
    <property type="entry name" value="NADH_UbQ_OxRdtase-like_20kDa"/>
</dbReference>
<keyword evidence="8" id="KW-0472">Membrane</keyword>
<gene>
    <name evidence="9" type="ORF">A0U93_14065</name>
</gene>
<dbReference type="OrthoDB" id="9786737at2"/>
<dbReference type="Proteomes" id="UP000188604">
    <property type="component" value="Chromosome"/>
</dbReference>
<evidence type="ECO:0000256" key="2">
    <source>
        <dbReference type="ARBA" id="ARBA00009173"/>
    </source>
</evidence>
<dbReference type="STRING" id="320497.A0U93_14065"/>
<evidence type="ECO:0000256" key="7">
    <source>
        <dbReference type="ARBA" id="ARBA00023014"/>
    </source>
</evidence>
<evidence type="ECO:0000256" key="5">
    <source>
        <dbReference type="ARBA" id="ARBA00022723"/>
    </source>
</evidence>
<protein>
    <submittedName>
        <fullName evidence="9">Uncharacterized protein</fullName>
    </submittedName>
</protein>
<dbReference type="GO" id="GO:0051539">
    <property type="term" value="F:4 iron, 4 sulfur cluster binding"/>
    <property type="evidence" value="ECO:0007669"/>
    <property type="project" value="UniProtKB-KW"/>
</dbReference>
<keyword evidence="7" id="KW-0411">Iron-sulfur</keyword>
<keyword evidence="5" id="KW-0479">Metal-binding</keyword>
<dbReference type="Gene3D" id="3.40.50.12280">
    <property type="match status" value="1"/>
</dbReference>
<sequence length="158" mass="16734">MLRAFLDASAWRPRDDLPRAPRALTILHRQAGGCDGCAMEIAALRSGAYDLARHCIRFVETPHDAELLLVTGNVTRAMAPWLMAAWNAMPAPKGVVAVGDCPIDGGPLGETYATLGSIAALELQGFTRCDMTLRGCPPSPAEILRGLLLLAAGRVVSA</sequence>